<evidence type="ECO:0000313" key="5">
    <source>
        <dbReference type="Proteomes" id="UP000244060"/>
    </source>
</evidence>
<dbReference type="InterPro" id="IPR039424">
    <property type="entry name" value="SBP_5"/>
</dbReference>
<dbReference type="GO" id="GO:1904680">
    <property type="term" value="F:peptide transmembrane transporter activity"/>
    <property type="evidence" value="ECO:0007669"/>
    <property type="project" value="TreeGrafter"/>
</dbReference>
<dbReference type="OrthoDB" id="9803988at2"/>
<dbReference type="PROSITE" id="PS51318">
    <property type="entry name" value="TAT"/>
    <property type="match status" value="1"/>
</dbReference>
<dbReference type="GO" id="GO:0043190">
    <property type="term" value="C:ATP-binding cassette (ABC) transporter complex"/>
    <property type="evidence" value="ECO:0007669"/>
    <property type="project" value="InterPro"/>
</dbReference>
<dbReference type="Gene3D" id="3.90.76.10">
    <property type="entry name" value="Dipeptide-binding Protein, Domain 1"/>
    <property type="match status" value="1"/>
</dbReference>
<reference evidence="4 5" key="1">
    <citation type="submission" date="2018-04" db="EMBL/GenBank/DDBJ databases">
        <title>Genomic Encyclopedia of Type Strains, Phase III (KMG-III): the genomes of soil and plant-associated and newly described type strains.</title>
        <authorList>
            <person name="Whitman W."/>
        </authorList>
    </citation>
    <scope>NUCLEOTIDE SEQUENCE [LARGE SCALE GENOMIC DNA]</scope>
    <source>
        <strain evidence="4 5">KA25</strain>
    </source>
</reference>
<dbReference type="PIRSF" id="PIRSF002741">
    <property type="entry name" value="MppA"/>
    <property type="match status" value="1"/>
</dbReference>
<dbReference type="GO" id="GO:0015833">
    <property type="term" value="P:peptide transport"/>
    <property type="evidence" value="ECO:0007669"/>
    <property type="project" value="TreeGrafter"/>
</dbReference>
<comment type="similarity">
    <text evidence="2">Belongs to the bacterial solute-binding protein 5 family.</text>
</comment>
<evidence type="ECO:0000256" key="1">
    <source>
        <dbReference type="ARBA" id="ARBA00004418"/>
    </source>
</evidence>
<evidence type="ECO:0000259" key="3">
    <source>
        <dbReference type="Pfam" id="PF00496"/>
    </source>
</evidence>
<accession>A0A2T5JV71</accession>
<comment type="subcellular location">
    <subcellularLocation>
        <location evidence="1">Periplasm</location>
    </subcellularLocation>
</comment>
<dbReference type="RefSeq" id="WP_108222007.1">
    <property type="nucleotide sequence ID" value="NZ_CP090021.1"/>
</dbReference>
<name>A0A2T5JV71_9RHOB</name>
<dbReference type="Proteomes" id="UP000244060">
    <property type="component" value="Unassembled WGS sequence"/>
</dbReference>
<dbReference type="PANTHER" id="PTHR30290">
    <property type="entry name" value="PERIPLASMIC BINDING COMPONENT OF ABC TRANSPORTER"/>
    <property type="match status" value="1"/>
</dbReference>
<comment type="caution">
    <text evidence="4">The sequence shown here is derived from an EMBL/GenBank/DDBJ whole genome shotgun (WGS) entry which is preliminary data.</text>
</comment>
<dbReference type="CDD" id="cd08503">
    <property type="entry name" value="PBP2_NikA_DppA_OppA_like_17"/>
    <property type="match status" value="1"/>
</dbReference>
<protein>
    <submittedName>
        <fullName evidence="4">Peptide/nickel transport system substrate-binding protein</fullName>
    </submittedName>
</protein>
<dbReference type="GO" id="GO:0030288">
    <property type="term" value="C:outer membrane-bounded periplasmic space"/>
    <property type="evidence" value="ECO:0007669"/>
    <property type="project" value="UniProtKB-ARBA"/>
</dbReference>
<dbReference type="InterPro" id="IPR000914">
    <property type="entry name" value="SBP_5_dom"/>
</dbReference>
<dbReference type="InterPro" id="IPR030678">
    <property type="entry name" value="Peptide/Ni-bd"/>
</dbReference>
<gene>
    <name evidence="4" type="ORF">C8J28_11874</name>
</gene>
<feature type="domain" description="Solute-binding protein family 5" evidence="3">
    <location>
        <begin position="103"/>
        <end position="428"/>
    </location>
</feature>
<keyword evidence="5" id="KW-1185">Reference proteome</keyword>
<evidence type="ECO:0000256" key="2">
    <source>
        <dbReference type="ARBA" id="ARBA00005695"/>
    </source>
</evidence>
<dbReference type="AlphaFoldDB" id="A0A2T5JV71"/>
<dbReference type="Pfam" id="PF00496">
    <property type="entry name" value="SBP_bac_5"/>
    <property type="match status" value="1"/>
</dbReference>
<proteinExistence type="inferred from homology"/>
<evidence type="ECO:0000313" key="4">
    <source>
        <dbReference type="EMBL" id="PTR14079.1"/>
    </source>
</evidence>
<dbReference type="Gene3D" id="3.40.190.10">
    <property type="entry name" value="Periplasmic binding protein-like II"/>
    <property type="match status" value="1"/>
</dbReference>
<organism evidence="4 5">
    <name type="scientific">Cereibacter azotoformans</name>
    <dbReference type="NCBI Taxonomy" id="43057"/>
    <lineage>
        <taxon>Bacteria</taxon>
        <taxon>Pseudomonadati</taxon>
        <taxon>Pseudomonadota</taxon>
        <taxon>Alphaproteobacteria</taxon>
        <taxon>Rhodobacterales</taxon>
        <taxon>Paracoccaceae</taxon>
        <taxon>Cereibacter</taxon>
    </lineage>
</organism>
<dbReference type="InterPro" id="IPR006311">
    <property type="entry name" value="TAT_signal"/>
</dbReference>
<dbReference type="Gene3D" id="3.10.105.10">
    <property type="entry name" value="Dipeptide-binding Protein, Domain 3"/>
    <property type="match status" value="1"/>
</dbReference>
<dbReference type="EMBL" id="QAOT01000018">
    <property type="protein sequence ID" value="PTR14079.1"/>
    <property type="molecule type" value="Genomic_DNA"/>
</dbReference>
<sequence>MNKSHHLMMDDLVTRLRRGQLSRREFLARSSALLAAGAVVGLPGGLRAQEAAPKAGGFMRLGLHNASQNDNLDPGSWSTSWTGASFNGGVYNNLVEILPDGSVAGDLAESWEAEPGAKVWRFKLRSGVTFHNGKSLDAEDVRQSLEHHMKPDSTSGARAIVEQIETIEVEGSDTVRITLSEGNADLPYLLSDYHLSIYPALDGGGIDMESANGTGAFTLESFEPGIATRLKRNPNYHKNNKPYLDEVEFINITDATARLNALLTGEVDFIQDLDIRNVAMVERSGDFSVQRIPSLRHFTFDMDTRVAPFDNPDVRLALKHALDRDDVIEKVFLGEATKGNDNPVASIQKFHHELPARDYSVEKAREHLAKAGLDQVSVDLSVAENAFAGAIEAATLYQRHAAEAGITINIVQEAADGYWENVWRKKPFCAVDYFGRATVDWLFSTSYVTGAPWNSGWSNARFDELHQMARAETDEAKRMACYAEMQEILRDDGNVITVAFVSWRNAVSNRIGFGEVGGLMPLDNMRMCERWWVKD</sequence>
<dbReference type="SUPFAM" id="SSF53850">
    <property type="entry name" value="Periplasmic binding protein-like II"/>
    <property type="match status" value="1"/>
</dbReference>